<organism evidence="2 3">
    <name type="scientific">Paenibacillus bovis</name>
    <dbReference type="NCBI Taxonomy" id="1616788"/>
    <lineage>
        <taxon>Bacteria</taxon>
        <taxon>Bacillati</taxon>
        <taxon>Bacillota</taxon>
        <taxon>Bacilli</taxon>
        <taxon>Bacillales</taxon>
        <taxon>Paenibacillaceae</taxon>
        <taxon>Paenibacillus</taxon>
    </lineage>
</organism>
<accession>A0A172ZJ73</accession>
<keyword evidence="3" id="KW-1185">Reference proteome</keyword>
<feature type="region of interest" description="Disordered" evidence="1">
    <location>
        <begin position="117"/>
        <end position="138"/>
    </location>
</feature>
<dbReference type="KEGG" id="pbv:AR543_15840"/>
<proteinExistence type="predicted"/>
<dbReference type="EMBL" id="CP013023">
    <property type="protein sequence ID" value="ANF97327.1"/>
    <property type="molecule type" value="Genomic_DNA"/>
</dbReference>
<gene>
    <name evidence="2" type="ORF">AR543_15840</name>
</gene>
<protein>
    <recommendedName>
        <fullName evidence="4">Flagellar protein</fullName>
    </recommendedName>
</protein>
<sequence>MTLMVDYCPRCGTVYQKNFRKMCNGCSNELDSTIKRCMDHLWRYPNSTTEELSQAADVEITELYQFIKEGKFSFTYPKLTFPCECCRQPIRQGRICSSCTGSFKEAFPVPAATVPAARTSGTRTSHKTLFTSRGSSRR</sequence>
<reference evidence="2 3" key="2">
    <citation type="journal article" date="2016" name="Int. J. Syst. Evol. Microbiol.">
        <title>Paenibacillus bovis sp. nov., isolated from raw yak (Bos grunniens) milk.</title>
        <authorList>
            <person name="Gao C."/>
            <person name="Han J."/>
            <person name="Liu Z."/>
            <person name="Xu X."/>
            <person name="Hang F."/>
            <person name="Wu Z."/>
        </authorList>
    </citation>
    <scope>NUCLEOTIDE SEQUENCE [LARGE SCALE GENOMIC DNA]</scope>
    <source>
        <strain evidence="2 3">BD3526</strain>
    </source>
</reference>
<evidence type="ECO:0000313" key="3">
    <source>
        <dbReference type="Proteomes" id="UP000078148"/>
    </source>
</evidence>
<dbReference type="AlphaFoldDB" id="A0A172ZJ73"/>
<dbReference type="Proteomes" id="UP000078148">
    <property type="component" value="Chromosome"/>
</dbReference>
<evidence type="ECO:0008006" key="4">
    <source>
        <dbReference type="Google" id="ProtNLM"/>
    </source>
</evidence>
<reference evidence="3" key="1">
    <citation type="submission" date="2015-10" db="EMBL/GenBank/DDBJ databases">
        <title>Genome of Paenibacillus bovis sp. nov.</title>
        <authorList>
            <person name="Wu Z."/>
            <person name="Gao C."/>
            <person name="Liu Z."/>
            <person name="Zheng H."/>
        </authorList>
    </citation>
    <scope>NUCLEOTIDE SEQUENCE [LARGE SCALE GENOMIC DNA]</scope>
    <source>
        <strain evidence="3">BD3526</strain>
    </source>
</reference>
<evidence type="ECO:0000256" key="1">
    <source>
        <dbReference type="SAM" id="MobiDB-lite"/>
    </source>
</evidence>
<dbReference type="STRING" id="1616788.AR543_15840"/>
<evidence type="ECO:0000313" key="2">
    <source>
        <dbReference type="EMBL" id="ANF97327.1"/>
    </source>
</evidence>
<name>A0A172ZJ73_9BACL</name>
<feature type="compositionally biased region" description="Polar residues" evidence="1">
    <location>
        <begin position="119"/>
        <end position="138"/>
    </location>
</feature>